<sequence>MEDKIVTLESYYDPMLAQIIRGRLEANDIPCFIADDNTLAANPFYNQAIGGIKIKVFERDLEKCKAILAEDVEIAPGEEGLITCPNCKSKNVYYGPASVKKNWFSILISFVLSTYPFYLRKTWICTDCGANFDQPAE</sequence>
<dbReference type="InterPro" id="IPR018551">
    <property type="entry name" value="DUF2007"/>
</dbReference>
<dbReference type="InterPro" id="IPR011322">
    <property type="entry name" value="N-reg_PII-like_a/b"/>
</dbReference>
<evidence type="ECO:0000313" key="2">
    <source>
        <dbReference type="EMBL" id="TSJ39509.1"/>
    </source>
</evidence>
<comment type="caution">
    <text evidence="2">The sequence shown here is derived from an EMBL/GenBank/DDBJ whole genome shotgun (WGS) entry which is preliminary data.</text>
</comment>
<dbReference type="RefSeq" id="WP_144249546.1">
    <property type="nucleotide sequence ID" value="NZ_VLPK01000003.1"/>
</dbReference>
<dbReference type="Proteomes" id="UP000318733">
    <property type="component" value="Unassembled WGS sequence"/>
</dbReference>
<organism evidence="2 3">
    <name type="scientific">Mucilaginibacter corticis</name>
    <dbReference type="NCBI Taxonomy" id="2597670"/>
    <lineage>
        <taxon>Bacteria</taxon>
        <taxon>Pseudomonadati</taxon>
        <taxon>Bacteroidota</taxon>
        <taxon>Sphingobacteriia</taxon>
        <taxon>Sphingobacteriales</taxon>
        <taxon>Sphingobacteriaceae</taxon>
        <taxon>Mucilaginibacter</taxon>
    </lineage>
</organism>
<dbReference type="OrthoDB" id="8480302at2"/>
<feature type="domain" description="DUF2007" evidence="1">
    <location>
        <begin position="13"/>
        <end position="70"/>
    </location>
</feature>
<protein>
    <submittedName>
        <fullName evidence="2">DUF2007 domain-containing protein</fullName>
    </submittedName>
</protein>
<proteinExistence type="predicted"/>
<dbReference type="Pfam" id="PF09413">
    <property type="entry name" value="DUF2007"/>
    <property type="match status" value="1"/>
</dbReference>
<name>A0A556MI16_9SPHI</name>
<dbReference type="SUPFAM" id="SSF54913">
    <property type="entry name" value="GlnB-like"/>
    <property type="match status" value="1"/>
</dbReference>
<dbReference type="AlphaFoldDB" id="A0A556MI16"/>
<dbReference type="Gene3D" id="3.30.70.790">
    <property type="entry name" value="UreE, C-terminal domain"/>
    <property type="match status" value="1"/>
</dbReference>
<gene>
    <name evidence="2" type="ORF">FO440_17345</name>
</gene>
<reference evidence="2 3" key="1">
    <citation type="submission" date="2019-07" db="EMBL/GenBank/DDBJ databases">
        <authorList>
            <person name="Huq M.A."/>
        </authorList>
    </citation>
    <scope>NUCLEOTIDE SEQUENCE [LARGE SCALE GENOMIC DNA]</scope>
    <source>
        <strain evidence="2 3">MAH-19</strain>
    </source>
</reference>
<keyword evidence="3" id="KW-1185">Reference proteome</keyword>
<evidence type="ECO:0000259" key="1">
    <source>
        <dbReference type="Pfam" id="PF09413"/>
    </source>
</evidence>
<accession>A0A556MI16</accession>
<evidence type="ECO:0000313" key="3">
    <source>
        <dbReference type="Proteomes" id="UP000318733"/>
    </source>
</evidence>
<dbReference type="EMBL" id="VLPK01000003">
    <property type="protein sequence ID" value="TSJ39509.1"/>
    <property type="molecule type" value="Genomic_DNA"/>
</dbReference>